<keyword evidence="3" id="KW-0677">Repeat</keyword>
<dbReference type="PANTHER" id="PTHR13100">
    <property type="entry name" value="CELL GROWTH-REGULATING NUCLEOLAR PROTEIN LYAR"/>
    <property type="match status" value="1"/>
</dbReference>
<keyword evidence="5" id="KW-0862">Zinc</keyword>
<evidence type="ECO:0000256" key="3">
    <source>
        <dbReference type="ARBA" id="ARBA00022737"/>
    </source>
</evidence>
<reference evidence="11 12" key="1">
    <citation type="journal article" date="2016" name="Proc. Natl. Acad. Sci. U.S.A.">
        <title>Comparative genomics of biotechnologically important yeasts.</title>
        <authorList>
            <person name="Riley R."/>
            <person name="Haridas S."/>
            <person name="Wolfe K.H."/>
            <person name="Lopes M.R."/>
            <person name="Hittinger C.T."/>
            <person name="Goeker M."/>
            <person name="Salamov A.A."/>
            <person name="Wisecaver J.H."/>
            <person name="Long T.M."/>
            <person name="Calvey C.H."/>
            <person name="Aerts A.L."/>
            <person name="Barry K.W."/>
            <person name="Choi C."/>
            <person name="Clum A."/>
            <person name="Coughlan A.Y."/>
            <person name="Deshpande S."/>
            <person name="Douglass A.P."/>
            <person name="Hanson S.J."/>
            <person name="Klenk H.-P."/>
            <person name="LaButti K.M."/>
            <person name="Lapidus A."/>
            <person name="Lindquist E.A."/>
            <person name="Lipzen A.M."/>
            <person name="Meier-Kolthoff J.P."/>
            <person name="Ohm R.A."/>
            <person name="Otillar R.P."/>
            <person name="Pangilinan J.L."/>
            <person name="Peng Y."/>
            <person name="Rokas A."/>
            <person name="Rosa C.A."/>
            <person name="Scheuner C."/>
            <person name="Sibirny A.A."/>
            <person name="Slot J.C."/>
            <person name="Stielow J.B."/>
            <person name="Sun H."/>
            <person name="Kurtzman C.P."/>
            <person name="Blackwell M."/>
            <person name="Grigoriev I.V."/>
            <person name="Jeffries T.W."/>
        </authorList>
    </citation>
    <scope>NUCLEOTIDE SEQUENCE [LARGE SCALE GENOMIC DNA]</scope>
    <source>
        <strain evidence="11 12">NRRL Y-2026</strain>
    </source>
</reference>
<gene>
    <name evidence="11" type="ORF">PICMEDRAFT_70469</name>
</gene>
<comment type="similarity">
    <text evidence="7">Belongs to the UPF0743 family.</text>
</comment>
<comment type="subcellular location">
    <subcellularLocation>
        <location evidence="1">Nucleus</location>
    </subcellularLocation>
</comment>
<dbReference type="GO" id="GO:0005730">
    <property type="term" value="C:nucleolus"/>
    <property type="evidence" value="ECO:0007669"/>
    <property type="project" value="TreeGrafter"/>
</dbReference>
<evidence type="ECO:0000256" key="6">
    <source>
        <dbReference type="ARBA" id="ARBA00023242"/>
    </source>
</evidence>
<evidence type="ECO:0000256" key="2">
    <source>
        <dbReference type="ARBA" id="ARBA00022723"/>
    </source>
</evidence>
<dbReference type="SUPFAM" id="SSF57667">
    <property type="entry name" value="beta-beta-alpha zinc fingers"/>
    <property type="match status" value="2"/>
</dbReference>
<keyword evidence="12" id="KW-1185">Reference proteome</keyword>
<dbReference type="GO" id="GO:0008270">
    <property type="term" value="F:zinc ion binding"/>
    <property type="evidence" value="ECO:0007669"/>
    <property type="project" value="UniProtKB-KW"/>
</dbReference>
<evidence type="ECO:0000256" key="7">
    <source>
        <dbReference type="ARBA" id="ARBA00061084"/>
    </source>
</evidence>
<feature type="compositionally biased region" description="Basic and acidic residues" evidence="9">
    <location>
        <begin position="93"/>
        <end position="116"/>
    </location>
</feature>
<evidence type="ECO:0000313" key="12">
    <source>
        <dbReference type="Proteomes" id="UP000094455"/>
    </source>
</evidence>
<dbReference type="Pfam" id="PF08790">
    <property type="entry name" value="zf-LYAR"/>
    <property type="match status" value="1"/>
</dbReference>
<dbReference type="InterPro" id="IPR036236">
    <property type="entry name" value="Znf_C2H2_sf"/>
</dbReference>
<feature type="compositionally biased region" description="Low complexity" evidence="9">
    <location>
        <begin position="69"/>
        <end position="90"/>
    </location>
</feature>
<organism evidence="11 12">
    <name type="scientific">Pichia membranifaciens NRRL Y-2026</name>
    <dbReference type="NCBI Taxonomy" id="763406"/>
    <lineage>
        <taxon>Eukaryota</taxon>
        <taxon>Fungi</taxon>
        <taxon>Dikarya</taxon>
        <taxon>Ascomycota</taxon>
        <taxon>Saccharomycotina</taxon>
        <taxon>Pichiomycetes</taxon>
        <taxon>Pichiales</taxon>
        <taxon>Pichiaceae</taxon>
        <taxon>Pichia</taxon>
    </lineage>
</organism>
<feature type="region of interest" description="Disordered" evidence="9">
    <location>
        <begin position="62"/>
        <end position="123"/>
    </location>
</feature>
<dbReference type="GO" id="GO:0000122">
    <property type="term" value="P:negative regulation of transcription by RNA polymerase II"/>
    <property type="evidence" value="ECO:0007669"/>
    <property type="project" value="TreeGrafter"/>
</dbReference>
<dbReference type="GO" id="GO:0003677">
    <property type="term" value="F:DNA binding"/>
    <property type="evidence" value="ECO:0007669"/>
    <property type="project" value="InterPro"/>
</dbReference>
<dbReference type="GO" id="GO:0006364">
    <property type="term" value="P:rRNA processing"/>
    <property type="evidence" value="ECO:0007669"/>
    <property type="project" value="TreeGrafter"/>
</dbReference>
<dbReference type="AlphaFoldDB" id="A0A1E3NS50"/>
<evidence type="ECO:0000256" key="9">
    <source>
        <dbReference type="SAM" id="MobiDB-lite"/>
    </source>
</evidence>
<evidence type="ECO:0000259" key="10">
    <source>
        <dbReference type="Pfam" id="PF08790"/>
    </source>
</evidence>
<dbReference type="Proteomes" id="UP000094455">
    <property type="component" value="Unassembled WGS sequence"/>
</dbReference>
<dbReference type="RefSeq" id="XP_019019987.1">
    <property type="nucleotide sequence ID" value="XM_019163647.1"/>
</dbReference>
<evidence type="ECO:0000256" key="5">
    <source>
        <dbReference type="ARBA" id="ARBA00022833"/>
    </source>
</evidence>
<dbReference type="PROSITE" id="PS51804">
    <property type="entry name" value="ZF_C2HC_LYAR"/>
    <property type="match status" value="2"/>
</dbReference>
<feature type="domain" description="Zinc finger C2H2 LYAR-type" evidence="10">
    <location>
        <begin position="30"/>
        <end position="57"/>
    </location>
</feature>
<accession>A0A1E3NS50</accession>
<keyword evidence="4 8" id="KW-0863">Zinc-finger</keyword>
<keyword evidence="6" id="KW-0539">Nucleus</keyword>
<dbReference type="PANTHER" id="PTHR13100:SF10">
    <property type="entry name" value="CELL GROWTH-REGULATING NUCLEOLAR PROTEIN"/>
    <property type="match status" value="1"/>
</dbReference>
<evidence type="ECO:0000256" key="4">
    <source>
        <dbReference type="ARBA" id="ARBA00022771"/>
    </source>
</evidence>
<dbReference type="STRING" id="763406.A0A1E3NS50"/>
<dbReference type="InterPro" id="IPR039999">
    <property type="entry name" value="LYAR"/>
</dbReference>
<sequence length="172" mass="19692">MVSFSCEVCNDTVLKKKLQQHQRSCHGAYFTCIDCSTTFYGNDHQKHTSCISEAEKYEKALYKGKKGKNQQQQQKQQKLPQQNQATKQQQHAVEAKKEIKKDSEKPKKAEVPKKESLSSSSNISKYVDSKATTLYKIFKSAKKDDKKFADKTEFLKNVKVTQNEDGSFNLVI</sequence>
<dbReference type="InterPro" id="IPR014898">
    <property type="entry name" value="Znf_C2H2_LYAR"/>
</dbReference>
<evidence type="ECO:0000256" key="1">
    <source>
        <dbReference type="ARBA" id="ARBA00004123"/>
    </source>
</evidence>
<evidence type="ECO:0000313" key="11">
    <source>
        <dbReference type="EMBL" id="ODQ48874.1"/>
    </source>
</evidence>
<evidence type="ECO:0000256" key="8">
    <source>
        <dbReference type="PROSITE-ProRule" id="PRU01145"/>
    </source>
</evidence>
<protein>
    <recommendedName>
        <fullName evidence="10">Zinc finger C2H2 LYAR-type domain-containing protein</fullName>
    </recommendedName>
</protein>
<dbReference type="OrthoDB" id="21474at2759"/>
<keyword evidence="2" id="KW-0479">Metal-binding</keyword>
<dbReference type="EMBL" id="KV454001">
    <property type="protein sequence ID" value="ODQ48874.1"/>
    <property type="molecule type" value="Genomic_DNA"/>
</dbReference>
<dbReference type="GeneID" id="30180334"/>
<dbReference type="FunFam" id="3.30.1490.490:FF:000001">
    <property type="entry name" value="cell growth-regulating nucleolar protein-like"/>
    <property type="match status" value="1"/>
</dbReference>
<dbReference type="Gene3D" id="3.30.1490.490">
    <property type="match status" value="1"/>
</dbReference>
<name>A0A1E3NS50_9ASCO</name>
<proteinExistence type="inferred from homology"/>